<reference evidence="4" key="1">
    <citation type="submission" date="2020-10" db="EMBL/GenBank/DDBJ databases">
        <authorList>
            <person name="Gilroy R."/>
        </authorList>
    </citation>
    <scope>NUCLEOTIDE SEQUENCE</scope>
    <source>
        <strain evidence="4">9366</strain>
    </source>
</reference>
<proteinExistence type="predicted"/>
<dbReference type="GO" id="GO:0005737">
    <property type="term" value="C:cytoplasm"/>
    <property type="evidence" value="ECO:0007669"/>
    <property type="project" value="TreeGrafter"/>
</dbReference>
<dbReference type="GO" id="GO:0016788">
    <property type="term" value="F:hydrolase activity, acting on ester bonds"/>
    <property type="evidence" value="ECO:0007669"/>
    <property type="project" value="TreeGrafter"/>
</dbReference>
<protein>
    <submittedName>
        <fullName evidence="4">Metallophosphoesterase</fullName>
    </submittedName>
</protein>
<sequence length="483" mass="54465">MREEEKKDELAQEGEGAAPQEEKPKKKKRKRRKDMTPEEKKRRTKRDLIITGCVFGLIALFASICAIVSYVGYTGNFDYIDTLKTVSEETGCASSFTLIDADESQTGYYEFVASSPDDEFNILHLTDIHLGAGPFSAQKDRWAIDAVDTVVKRTAEEGLDLVVVTGDLGFPVPYSAGTINNLREIEMFGTLMAKLDVYWTVVFGNHDTEIYSLYDREDISNYFTEKAESGEWGKFLYRRGDEELSGYGNDIIVVRHPNEEKTKITAENYEASAENSHITQALALLDSHSYTDGDYFGIAWKYDNIKQDQIDWYASEMDRLTELNGGARVKNLLFFHIPLREYGKYWEEYRAAGSKDTETVKYVFGVAGESGEKSFPGMHEDLVLETAIVHGGQGIFCGHDHYNNYALDVTVTDVEDAQGNKGSGAIRLQYGMSIDYIAYPGISSDIEQRGCAEIRIYPDGGFATRQRPLMEDEKMEFVPFPKV</sequence>
<keyword evidence="2" id="KW-1133">Transmembrane helix</keyword>
<evidence type="ECO:0000259" key="3">
    <source>
        <dbReference type="Pfam" id="PF00149"/>
    </source>
</evidence>
<name>A0A9D1MNL9_9FIRM</name>
<keyword evidence="2" id="KW-0472">Membrane</keyword>
<comment type="caution">
    <text evidence="4">The sequence shown here is derived from an EMBL/GenBank/DDBJ whole genome shotgun (WGS) entry which is preliminary data.</text>
</comment>
<dbReference type="Proteomes" id="UP000824145">
    <property type="component" value="Unassembled WGS sequence"/>
</dbReference>
<dbReference type="InterPro" id="IPR004843">
    <property type="entry name" value="Calcineurin-like_PHP"/>
</dbReference>
<gene>
    <name evidence="4" type="ORF">IAB07_06545</name>
</gene>
<feature type="compositionally biased region" description="Basic and acidic residues" evidence="1">
    <location>
        <begin position="1"/>
        <end position="10"/>
    </location>
</feature>
<evidence type="ECO:0000313" key="4">
    <source>
        <dbReference type="EMBL" id="HIU63408.1"/>
    </source>
</evidence>
<dbReference type="SUPFAM" id="SSF56300">
    <property type="entry name" value="Metallo-dependent phosphatases"/>
    <property type="match status" value="1"/>
</dbReference>
<feature type="region of interest" description="Disordered" evidence="1">
    <location>
        <begin position="1"/>
        <end position="41"/>
    </location>
</feature>
<dbReference type="PANTHER" id="PTHR32440:SF0">
    <property type="entry name" value="PHOSPHATASE DCR2-RELATED"/>
    <property type="match status" value="1"/>
</dbReference>
<dbReference type="Pfam" id="PF00149">
    <property type="entry name" value="Metallophos"/>
    <property type="match status" value="1"/>
</dbReference>
<reference evidence="4" key="2">
    <citation type="journal article" date="2021" name="PeerJ">
        <title>Extensive microbial diversity within the chicken gut microbiome revealed by metagenomics and culture.</title>
        <authorList>
            <person name="Gilroy R."/>
            <person name="Ravi A."/>
            <person name="Getino M."/>
            <person name="Pursley I."/>
            <person name="Horton D.L."/>
            <person name="Alikhan N.F."/>
            <person name="Baker D."/>
            <person name="Gharbi K."/>
            <person name="Hall N."/>
            <person name="Watson M."/>
            <person name="Adriaenssens E.M."/>
            <person name="Foster-Nyarko E."/>
            <person name="Jarju S."/>
            <person name="Secka A."/>
            <person name="Antonio M."/>
            <person name="Oren A."/>
            <person name="Chaudhuri R.R."/>
            <person name="La Ragione R."/>
            <person name="Hildebrand F."/>
            <person name="Pallen M.J."/>
        </authorList>
    </citation>
    <scope>NUCLEOTIDE SEQUENCE</scope>
    <source>
        <strain evidence="4">9366</strain>
    </source>
</reference>
<dbReference type="InterPro" id="IPR029052">
    <property type="entry name" value="Metallo-depent_PP-like"/>
</dbReference>
<dbReference type="EMBL" id="DVNJ01000033">
    <property type="protein sequence ID" value="HIU63408.1"/>
    <property type="molecule type" value="Genomic_DNA"/>
</dbReference>
<dbReference type="Gene3D" id="3.60.21.10">
    <property type="match status" value="1"/>
</dbReference>
<evidence type="ECO:0000313" key="5">
    <source>
        <dbReference type="Proteomes" id="UP000824145"/>
    </source>
</evidence>
<evidence type="ECO:0000256" key="1">
    <source>
        <dbReference type="SAM" id="MobiDB-lite"/>
    </source>
</evidence>
<dbReference type="PANTHER" id="PTHR32440">
    <property type="entry name" value="PHOSPHATASE DCR2-RELATED-RELATED"/>
    <property type="match status" value="1"/>
</dbReference>
<keyword evidence="2" id="KW-0812">Transmembrane</keyword>
<accession>A0A9D1MNL9</accession>
<dbReference type="AlphaFoldDB" id="A0A9D1MNL9"/>
<organism evidence="4 5">
    <name type="scientific">Candidatus Caccalectryoclostridium excrementigallinarum</name>
    <dbReference type="NCBI Taxonomy" id="2840710"/>
    <lineage>
        <taxon>Bacteria</taxon>
        <taxon>Bacillati</taxon>
        <taxon>Bacillota</taxon>
        <taxon>Clostridia</taxon>
        <taxon>Christensenellales</taxon>
        <taxon>Christensenellaceae</taxon>
        <taxon>Christensenellaceae incertae sedis</taxon>
        <taxon>Candidatus Caccalectryoclostridium</taxon>
    </lineage>
</organism>
<feature type="transmembrane region" description="Helical" evidence="2">
    <location>
        <begin position="48"/>
        <end position="73"/>
    </location>
</feature>
<evidence type="ECO:0000256" key="2">
    <source>
        <dbReference type="SAM" id="Phobius"/>
    </source>
</evidence>
<feature type="domain" description="Calcineurin-like phosphoesterase" evidence="3">
    <location>
        <begin position="121"/>
        <end position="401"/>
    </location>
</feature>